<dbReference type="Pfam" id="PF11385">
    <property type="entry name" value="DUF3189"/>
    <property type="match status" value="1"/>
</dbReference>
<protein>
    <recommendedName>
        <fullName evidence="3">DUF3189 family protein</fullName>
    </recommendedName>
</protein>
<dbReference type="EMBL" id="FOXR01000004">
    <property type="protein sequence ID" value="SFP81346.1"/>
    <property type="molecule type" value="Genomic_DNA"/>
</dbReference>
<gene>
    <name evidence="1" type="ORF">SAMN05444406_10487</name>
</gene>
<dbReference type="RefSeq" id="WP_025747188.1">
    <property type="nucleotide sequence ID" value="NZ_FOXR01000004.1"/>
</dbReference>
<sequence>MKVIYCGYRGTYGAYLMAALHAGVYKGDRLPNNQLIKGHFEMCRLYGEQYGNLIYVGVDEELREIYALGCKRFFSVIQRAQTHMNRIFKLDEELYHIDVGRIEGVLPRVIGFLLAHGVNSRFCEKLFYYWFGHKYRCLAKAVNEEKQRLKEARQSNKER</sequence>
<evidence type="ECO:0008006" key="3">
    <source>
        <dbReference type="Google" id="ProtNLM"/>
    </source>
</evidence>
<dbReference type="Proteomes" id="UP000198577">
    <property type="component" value="Unassembled WGS sequence"/>
</dbReference>
<dbReference type="STRING" id="937334.SAMN05444406_10487"/>
<keyword evidence="2" id="KW-1185">Reference proteome</keyword>
<dbReference type="OrthoDB" id="1680616at2"/>
<accession>A0A1I5TG18</accession>
<reference evidence="1 2" key="1">
    <citation type="submission" date="2016-10" db="EMBL/GenBank/DDBJ databases">
        <authorList>
            <person name="de Groot N.N."/>
        </authorList>
    </citation>
    <scope>NUCLEOTIDE SEQUENCE [LARGE SCALE GENOMIC DNA]</scope>
    <source>
        <strain evidence="1 2">DSM 20678</strain>
    </source>
</reference>
<proteinExistence type="predicted"/>
<dbReference type="AlphaFoldDB" id="A0A1I5TG18"/>
<dbReference type="InterPro" id="IPR021525">
    <property type="entry name" value="DUF3189"/>
</dbReference>
<evidence type="ECO:0000313" key="2">
    <source>
        <dbReference type="Proteomes" id="UP000198577"/>
    </source>
</evidence>
<name>A0A1I5TG18_9FIRM</name>
<evidence type="ECO:0000313" key="1">
    <source>
        <dbReference type="EMBL" id="SFP81346.1"/>
    </source>
</evidence>
<organism evidence="1 2">
    <name type="scientific">Caldicoprobacter faecalis</name>
    <dbReference type="NCBI Taxonomy" id="937334"/>
    <lineage>
        <taxon>Bacteria</taxon>
        <taxon>Bacillati</taxon>
        <taxon>Bacillota</taxon>
        <taxon>Clostridia</taxon>
        <taxon>Caldicoprobacterales</taxon>
        <taxon>Caldicoprobacteraceae</taxon>
        <taxon>Caldicoprobacter</taxon>
    </lineage>
</organism>